<proteinExistence type="predicted"/>
<dbReference type="InterPro" id="IPR050708">
    <property type="entry name" value="T6SS_VgrG/RHS"/>
</dbReference>
<evidence type="ECO:0000256" key="2">
    <source>
        <dbReference type="SAM" id="Phobius"/>
    </source>
</evidence>
<evidence type="ECO:0000259" key="3">
    <source>
        <dbReference type="Pfam" id="PF20148"/>
    </source>
</evidence>
<dbReference type="NCBIfam" id="TIGR01643">
    <property type="entry name" value="YD_repeat_2x"/>
    <property type="match status" value="3"/>
</dbReference>
<accession>A0A2T5MBP1</accession>
<keyword evidence="2" id="KW-1133">Transmembrane helix</keyword>
<dbReference type="PANTHER" id="PTHR32305:SF15">
    <property type="entry name" value="PROTEIN RHSA-RELATED"/>
    <property type="match status" value="1"/>
</dbReference>
<organism evidence="5 6">
    <name type="scientific">Stenotrophobium rhamnosiphilum</name>
    <dbReference type="NCBI Taxonomy" id="2029166"/>
    <lineage>
        <taxon>Bacteria</taxon>
        <taxon>Pseudomonadati</taxon>
        <taxon>Pseudomonadota</taxon>
        <taxon>Gammaproteobacteria</taxon>
        <taxon>Nevskiales</taxon>
        <taxon>Nevskiaceae</taxon>
        <taxon>Stenotrophobium</taxon>
    </lineage>
</organism>
<dbReference type="Pfam" id="PF20148">
    <property type="entry name" value="DUF6531"/>
    <property type="match status" value="1"/>
</dbReference>
<feature type="domain" description="DUF6531" evidence="3">
    <location>
        <begin position="186"/>
        <end position="263"/>
    </location>
</feature>
<evidence type="ECO:0000256" key="1">
    <source>
        <dbReference type="ARBA" id="ARBA00022737"/>
    </source>
</evidence>
<keyword evidence="2" id="KW-0812">Transmembrane</keyword>
<dbReference type="InterPro" id="IPR056823">
    <property type="entry name" value="TEN-like_YD-shell"/>
</dbReference>
<keyword evidence="1" id="KW-0677">Repeat</keyword>
<dbReference type="InterPro" id="IPR031325">
    <property type="entry name" value="RHS_repeat"/>
</dbReference>
<dbReference type="InterPro" id="IPR022385">
    <property type="entry name" value="Rhs_assc_core"/>
</dbReference>
<feature type="domain" description="Teneurin-like YD-shell" evidence="4">
    <location>
        <begin position="411"/>
        <end position="723"/>
    </location>
</feature>
<name>A0A2T5MBP1_9GAMM</name>
<keyword evidence="6" id="KW-1185">Reference proteome</keyword>
<dbReference type="Pfam" id="PF25023">
    <property type="entry name" value="TEN_YD-shell"/>
    <property type="match status" value="2"/>
</dbReference>
<dbReference type="NCBIfam" id="TIGR03696">
    <property type="entry name" value="Rhs_assc_core"/>
    <property type="match status" value="1"/>
</dbReference>
<keyword evidence="2" id="KW-0472">Membrane</keyword>
<dbReference type="InterPro" id="IPR045351">
    <property type="entry name" value="DUF6531"/>
</dbReference>
<dbReference type="InterPro" id="IPR006530">
    <property type="entry name" value="YD"/>
</dbReference>
<sequence>MRLFTKCRGKRIQGDRNPIVIKHWLIVGRVVSFWMLGVVLTGLSTNLAFAQTFSLPAKPGSWFVNNGGTCGSVSAADLPSACNQCAALVSTSCNVSTISGTSAISAGTTTYLAQCNVHGVNSCGSTLSSADFQWSAGAPAVCEPGFLLSGSTVPPRCIYVGGAVTGSNLGETDRALQGGCTAGCVGDPINPATGNKYQVEKDYVGNTVMPLRFIRYYNSDNRVVSTSMGAHWRHSYDRSILATAYGSEVVAIAYRPDGHSYSYDSTDGITWTAVGNTIDTLQRTYNGSGTPTGWIYKTRKDELETYDASGRLIQITDHAGRITTLAYDALSRLVTVTEPYARALTFFYDSAGYLLSVTDPAGGAYVYQHDANGNLTGVQYADGTNRTYLYNEAALTSGANLPNALTGIVDGSSQRYMTVGYNAQGKAISIQLGTSTDLFTIQYSGSSTSPQVTDPIGTVRTYNFGVANSAYKISSVSSGGSDAACAHCASSQSVLYDSNGFISQRTDFNGNVTRYSFDLRGLELSRTEGYGSAVARTITTQWDSVFHLPKQIDEPGRRTVYTYDLSGNKTNESVTDTNTSATRSTSYTYNGQNLLSTVDGPRTDVTDVTTYAYDSSGNLSTITNVLGHQIRIALYDLQGNPTRMFDGNNVQTDITYDARQRVKTVSTAGATTSYSYNINGDIAKAILPNGSQLTYGYDDAYKLTDITDNLGNHIHYTLDGLGNRLSESIYDGGDVLRKSLSRVVGIDGRIKEIHGANGQTTAYTYDGYGNIKSLKEAGLYLTQYNYDALNRLSAVTDAKSGYTTYGYDALDHTLSVKDPSNLTTIYAVDALNSTLSVNSPDSGLTTNTYDAAGNISSSTDARGITTQYTYDALNRIKKKAYPTSAENVFYFYDGSNYSPAYPYGIGRLTGISDPSGQSTYAYAARGTLFAESNVVASHNYATFYAYDSADNLTQMAYSTGDLLTYTRNAIGQVTQVNATLSGHAQTLASNIQYMPFGPWKQMTMGSGVTTSRSYDQDYRLSSLTAAGVLGRSYGYDARNNATSISDAIAPSKSQTLTYDELNRLTTATGTYGNLSYTYVDSTGDRKTGGLTSNPATYTYATTSHRLNTVSAPNAHAYTYDATGNVVADGATTYTFSNANRLLTVSGSASPFYFYDAFGQRTVKVTASATTVYLRDKDRNITVENNLSGVAGAEYFYLNGEPLALYYPSTTAAATAGTYFYANDHLATPQALTNASGAVSWSADYQPFGAVVVTTASITNNLRFPGQYLDAETGFHQNGFRDYEPSLGRYLESDPIGLQGGINTYAYVEGNPISFDDPYGLWAFGDALPQGVVDYSAGFGDGISLGATELIRSAAGIDGSVDHCSGAYLGGVLSGLALTGKGYVVGAELRIGRNFRLAPWGNRTGHKYGELPHYHRRVLDANGNTIPGGGIGRHRPYEGW</sequence>
<evidence type="ECO:0000259" key="4">
    <source>
        <dbReference type="Pfam" id="PF25023"/>
    </source>
</evidence>
<comment type="caution">
    <text evidence="5">The sequence shown here is derived from an EMBL/GenBank/DDBJ whole genome shotgun (WGS) entry which is preliminary data.</text>
</comment>
<dbReference type="Proteomes" id="UP000244248">
    <property type="component" value="Unassembled WGS sequence"/>
</dbReference>
<protein>
    <submittedName>
        <fullName evidence="5">Uncharacterized protein</fullName>
    </submittedName>
</protein>
<gene>
    <name evidence="5" type="ORF">CJD38_17515</name>
</gene>
<evidence type="ECO:0000313" key="5">
    <source>
        <dbReference type="EMBL" id="PTU29147.1"/>
    </source>
</evidence>
<evidence type="ECO:0000313" key="6">
    <source>
        <dbReference type="Proteomes" id="UP000244248"/>
    </source>
</evidence>
<feature type="transmembrane region" description="Helical" evidence="2">
    <location>
        <begin position="21"/>
        <end position="43"/>
    </location>
</feature>
<dbReference type="PANTHER" id="PTHR32305">
    <property type="match status" value="1"/>
</dbReference>
<feature type="domain" description="Teneurin-like YD-shell" evidence="4">
    <location>
        <begin position="1008"/>
        <end position="1293"/>
    </location>
</feature>
<dbReference type="Gene3D" id="2.180.10.10">
    <property type="entry name" value="RHS repeat-associated core"/>
    <property type="match status" value="4"/>
</dbReference>
<dbReference type="EMBL" id="QANS01000008">
    <property type="protein sequence ID" value="PTU29147.1"/>
    <property type="molecule type" value="Genomic_DNA"/>
</dbReference>
<reference evidence="5 6" key="1">
    <citation type="submission" date="2018-04" db="EMBL/GenBank/DDBJ databases">
        <title>Novel species isolated from glacier.</title>
        <authorList>
            <person name="Liu Q."/>
            <person name="Xin Y.-H."/>
        </authorList>
    </citation>
    <scope>NUCLEOTIDE SEQUENCE [LARGE SCALE GENOMIC DNA]</scope>
    <source>
        <strain evidence="5 6">GT1R17</strain>
    </source>
</reference>
<dbReference type="Pfam" id="PF05593">
    <property type="entry name" value="RHS_repeat"/>
    <property type="match status" value="5"/>
</dbReference>